<dbReference type="Gene3D" id="1.10.3720.10">
    <property type="entry name" value="MetI-like"/>
    <property type="match status" value="1"/>
</dbReference>
<sequence length="280" mass="31540">MTAIQRRILIKTVYVHAALLLLTLFVLAPFLWMFLTSFKSNPETLRYPPSFLPDSFDIQNFIRGWQTMRFGTYFGNTLYVSLMTACVSVLIGSLGGYALARFRIPGERLLILGILVTRMFPPVVFLVPFFIFLRHINLIDTYSGLILAFTVFSLPLAIWMLRGFFRNVPKQLEEAAMIDGCSRMGAFFRIIVPLSSPGVATTGVFCFILAWNEFMFANTLILTESKRLLTVSLVASISEYLVEWNVLMAGGILTTIPVVIMYLFMQKYITSGLTEGSVVG</sequence>
<feature type="transmembrane region" description="Helical" evidence="7">
    <location>
        <begin position="109"/>
        <end position="133"/>
    </location>
</feature>
<feature type="transmembrane region" description="Helical" evidence="7">
    <location>
        <begin position="12"/>
        <end position="35"/>
    </location>
</feature>
<dbReference type="EMBL" id="MWQY01000006">
    <property type="protein sequence ID" value="ORC36185.1"/>
    <property type="molecule type" value="Genomic_DNA"/>
</dbReference>
<name>A0A1Y1RZF6_9SPIO</name>
<dbReference type="STRING" id="1963862.B4O97_06235"/>
<accession>A0A1Y1RZF6</accession>
<reference evidence="9 10" key="1">
    <citation type="submission" date="2017-03" db="EMBL/GenBank/DDBJ databases">
        <title>Draft Genome sequence of Marispirochaeta sp. strain JC444.</title>
        <authorList>
            <person name="Shivani Y."/>
            <person name="Subhash Y."/>
            <person name="Sasikala C."/>
            <person name="Ramana C."/>
        </authorList>
    </citation>
    <scope>NUCLEOTIDE SEQUENCE [LARGE SCALE GENOMIC DNA]</scope>
    <source>
        <strain evidence="9 10">JC444</strain>
    </source>
</reference>
<evidence type="ECO:0000256" key="3">
    <source>
        <dbReference type="ARBA" id="ARBA00022475"/>
    </source>
</evidence>
<keyword evidence="10" id="KW-1185">Reference proteome</keyword>
<dbReference type="CDD" id="cd06261">
    <property type="entry name" value="TM_PBP2"/>
    <property type="match status" value="1"/>
</dbReference>
<protein>
    <recommendedName>
        <fullName evidence="8">ABC transmembrane type-1 domain-containing protein</fullName>
    </recommendedName>
</protein>
<feature type="transmembrane region" description="Helical" evidence="7">
    <location>
        <begin position="186"/>
        <end position="211"/>
    </location>
</feature>
<dbReference type="PANTHER" id="PTHR32243:SF18">
    <property type="entry name" value="INNER MEMBRANE ABC TRANSPORTER PERMEASE PROTEIN YCJP"/>
    <property type="match status" value="1"/>
</dbReference>
<comment type="subcellular location">
    <subcellularLocation>
        <location evidence="1 7">Cell membrane</location>
        <topology evidence="1 7">Multi-pass membrane protein</topology>
    </subcellularLocation>
</comment>
<evidence type="ECO:0000256" key="6">
    <source>
        <dbReference type="ARBA" id="ARBA00023136"/>
    </source>
</evidence>
<keyword evidence="6 7" id="KW-0472">Membrane</keyword>
<dbReference type="InterPro" id="IPR000515">
    <property type="entry name" value="MetI-like"/>
</dbReference>
<dbReference type="GO" id="GO:0055085">
    <property type="term" value="P:transmembrane transport"/>
    <property type="evidence" value="ECO:0007669"/>
    <property type="project" value="InterPro"/>
</dbReference>
<keyword evidence="4 7" id="KW-0812">Transmembrane</keyword>
<dbReference type="AlphaFoldDB" id="A0A1Y1RZF6"/>
<evidence type="ECO:0000256" key="1">
    <source>
        <dbReference type="ARBA" id="ARBA00004651"/>
    </source>
</evidence>
<feature type="transmembrane region" description="Helical" evidence="7">
    <location>
        <begin position="244"/>
        <end position="264"/>
    </location>
</feature>
<dbReference type="GO" id="GO:0005886">
    <property type="term" value="C:plasma membrane"/>
    <property type="evidence" value="ECO:0007669"/>
    <property type="project" value="UniProtKB-SubCell"/>
</dbReference>
<dbReference type="Pfam" id="PF00528">
    <property type="entry name" value="BPD_transp_1"/>
    <property type="match status" value="1"/>
</dbReference>
<comment type="similarity">
    <text evidence="7">Belongs to the binding-protein-dependent transport system permease family.</text>
</comment>
<keyword evidence="5 7" id="KW-1133">Transmembrane helix</keyword>
<proteinExistence type="inferred from homology"/>
<feature type="transmembrane region" description="Helical" evidence="7">
    <location>
        <begin position="78"/>
        <end position="100"/>
    </location>
</feature>
<organism evidence="9 10">
    <name type="scientific">Marispirochaeta aestuarii</name>
    <dbReference type="NCBI Taxonomy" id="1963862"/>
    <lineage>
        <taxon>Bacteria</taxon>
        <taxon>Pseudomonadati</taxon>
        <taxon>Spirochaetota</taxon>
        <taxon>Spirochaetia</taxon>
        <taxon>Spirochaetales</taxon>
        <taxon>Spirochaetaceae</taxon>
        <taxon>Marispirochaeta</taxon>
    </lineage>
</organism>
<dbReference type="PROSITE" id="PS50928">
    <property type="entry name" value="ABC_TM1"/>
    <property type="match status" value="1"/>
</dbReference>
<dbReference type="InterPro" id="IPR035906">
    <property type="entry name" value="MetI-like_sf"/>
</dbReference>
<evidence type="ECO:0000256" key="2">
    <source>
        <dbReference type="ARBA" id="ARBA00022448"/>
    </source>
</evidence>
<dbReference type="RefSeq" id="WP_083049273.1">
    <property type="nucleotide sequence ID" value="NZ_CAXXQO010000003.1"/>
</dbReference>
<evidence type="ECO:0000259" key="8">
    <source>
        <dbReference type="PROSITE" id="PS50928"/>
    </source>
</evidence>
<evidence type="ECO:0000256" key="7">
    <source>
        <dbReference type="RuleBase" id="RU363032"/>
    </source>
</evidence>
<dbReference type="OrthoDB" id="9810086at2"/>
<evidence type="ECO:0000313" key="10">
    <source>
        <dbReference type="Proteomes" id="UP000192343"/>
    </source>
</evidence>
<gene>
    <name evidence="9" type="ORF">B4O97_06235</name>
</gene>
<keyword evidence="2 7" id="KW-0813">Transport</keyword>
<evidence type="ECO:0000313" key="9">
    <source>
        <dbReference type="EMBL" id="ORC36185.1"/>
    </source>
</evidence>
<evidence type="ECO:0000256" key="4">
    <source>
        <dbReference type="ARBA" id="ARBA00022692"/>
    </source>
</evidence>
<keyword evidence="3" id="KW-1003">Cell membrane</keyword>
<feature type="domain" description="ABC transmembrane type-1" evidence="8">
    <location>
        <begin position="74"/>
        <end position="265"/>
    </location>
</feature>
<dbReference type="PANTHER" id="PTHR32243">
    <property type="entry name" value="MALTOSE TRANSPORT SYSTEM PERMEASE-RELATED"/>
    <property type="match status" value="1"/>
</dbReference>
<dbReference type="Proteomes" id="UP000192343">
    <property type="component" value="Unassembled WGS sequence"/>
</dbReference>
<dbReference type="SUPFAM" id="SSF161098">
    <property type="entry name" value="MetI-like"/>
    <property type="match status" value="1"/>
</dbReference>
<evidence type="ECO:0000256" key="5">
    <source>
        <dbReference type="ARBA" id="ARBA00022989"/>
    </source>
</evidence>
<dbReference type="InterPro" id="IPR050901">
    <property type="entry name" value="BP-dep_ABC_trans_perm"/>
</dbReference>
<comment type="caution">
    <text evidence="9">The sequence shown here is derived from an EMBL/GenBank/DDBJ whole genome shotgun (WGS) entry which is preliminary data.</text>
</comment>
<feature type="transmembrane region" description="Helical" evidence="7">
    <location>
        <begin position="145"/>
        <end position="165"/>
    </location>
</feature>